<dbReference type="GO" id="GO:0033717">
    <property type="term" value="F:gluconate 2-dehydrogenase (acceptor) activity"/>
    <property type="evidence" value="ECO:0007669"/>
    <property type="project" value="UniProtKB-EC"/>
</dbReference>
<dbReference type="Pfam" id="PF13618">
    <property type="entry name" value="Gluconate_2-dh3"/>
    <property type="match status" value="1"/>
</dbReference>
<gene>
    <name evidence="1" type="ORF">ABH943_005155</name>
</gene>
<keyword evidence="2" id="KW-1185">Reference proteome</keyword>
<dbReference type="EMBL" id="JBIYDN010000017">
    <property type="protein sequence ID" value="MFK4445133.1"/>
    <property type="molecule type" value="Genomic_DNA"/>
</dbReference>
<organism evidence="1 2">
    <name type="scientific">Caballeronia udeis</name>
    <dbReference type="NCBI Taxonomy" id="1232866"/>
    <lineage>
        <taxon>Bacteria</taxon>
        <taxon>Pseudomonadati</taxon>
        <taxon>Pseudomonadota</taxon>
        <taxon>Betaproteobacteria</taxon>
        <taxon>Burkholderiales</taxon>
        <taxon>Burkholderiaceae</taxon>
        <taxon>Caballeronia</taxon>
    </lineage>
</organism>
<dbReference type="PROSITE" id="PS51318">
    <property type="entry name" value="TAT"/>
    <property type="match status" value="1"/>
</dbReference>
<evidence type="ECO:0000313" key="2">
    <source>
        <dbReference type="Proteomes" id="UP001620514"/>
    </source>
</evidence>
<dbReference type="InterPro" id="IPR027056">
    <property type="entry name" value="Gluconate_2DH_su3"/>
</dbReference>
<accession>A0ABW8MN69</accession>
<dbReference type="RefSeq" id="WP_404610167.1">
    <property type="nucleotide sequence ID" value="NZ_JBIYDN010000017.1"/>
</dbReference>
<dbReference type="Proteomes" id="UP001620514">
    <property type="component" value="Unassembled WGS sequence"/>
</dbReference>
<evidence type="ECO:0000313" key="1">
    <source>
        <dbReference type="EMBL" id="MFK4445133.1"/>
    </source>
</evidence>
<proteinExistence type="predicted"/>
<protein>
    <submittedName>
        <fullName evidence="1">Gluconate 2-dehydrogenase gamma chain</fullName>
        <ecNumber evidence="1">1.1.99.3</ecNumber>
    </submittedName>
</protein>
<comment type="caution">
    <text evidence="1">The sequence shown here is derived from an EMBL/GenBank/DDBJ whole genome shotgun (WGS) entry which is preliminary data.</text>
</comment>
<sequence length="252" mass="26816">MSQNTSDTRPRRNFLRTVMAVVGTAPLAPQQLAGAGIAALAAGSAAAADAPPPSSTPVLVGYACFSADEAAFVESMVNVMCPADQYTPNGVDCGLAIFIDRQLAGAFGQGAGRYMSGPWEASKPQMGLQLPLTPAQFFSAGVAAANRQCKAQLGKTFDQLAPADADAFLKDLSHGKVKDDELMLAPWFNELMYPLFEQACFSDPLYGGNHDKVFWKMVGYPGLPATHTLDMLNFRGKPYPGARDPKSIVDFS</sequence>
<reference evidence="1 2" key="2">
    <citation type="submission" date="2024-11" db="EMBL/GenBank/DDBJ databases">
        <title>Using genomics to understand microbial adaptation to soil warming.</title>
        <authorList>
            <person name="Deangelis K.M. PhD."/>
        </authorList>
    </citation>
    <scope>NUCLEOTIDE SEQUENCE [LARGE SCALE GENOMIC DNA]</scope>
    <source>
        <strain evidence="1 2">GAS97</strain>
    </source>
</reference>
<dbReference type="InterPro" id="IPR006311">
    <property type="entry name" value="TAT_signal"/>
</dbReference>
<dbReference type="EC" id="1.1.99.3" evidence="1"/>
<keyword evidence="1" id="KW-0560">Oxidoreductase</keyword>
<reference evidence="1 2" key="1">
    <citation type="submission" date="2024-10" db="EMBL/GenBank/DDBJ databases">
        <authorList>
            <person name="Deangelis K."/>
            <person name="Huntemann M."/>
            <person name="Clum A."/>
            <person name="Wang J."/>
            <person name="Palaniappan K."/>
            <person name="Ritter S."/>
            <person name="Chen I.-M."/>
            <person name="Stamatis D."/>
            <person name="Reddy T."/>
            <person name="O'Malley R."/>
            <person name="Daum C."/>
            <person name="Ng V."/>
            <person name="Ivanova N."/>
            <person name="Kyrpides N."/>
            <person name="Woyke T."/>
        </authorList>
    </citation>
    <scope>NUCLEOTIDE SEQUENCE [LARGE SCALE GENOMIC DNA]</scope>
    <source>
        <strain evidence="1 2">GAS97</strain>
    </source>
</reference>
<name>A0ABW8MN69_9BURK</name>